<evidence type="ECO:0000256" key="1">
    <source>
        <dbReference type="ARBA" id="ARBA00008891"/>
    </source>
</evidence>
<dbReference type="EMBL" id="JADIMG010000086">
    <property type="protein sequence ID" value="MBO8460477.1"/>
    <property type="molecule type" value="Genomic_DNA"/>
</dbReference>
<dbReference type="PANTHER" id="PTHR31321:SF57">
    <property type="entry name" value="PECTINESTERASE 53-RELATED"/>
    <property type="match status" value="1"/>
</dbReference>
<reference evidence="6" key="1">
    <citation type="submission" date="2020-10" db="EMBL/GenBank/DDBJ databases">
        <authorList>
            <person name="Gilroy R."/>
        </authorList>
    </citation>
    <scope>NUCLEOTIDE SEQUENCE</scope>
    <source>
        <strain evidence="6">G3-3990</strain>
    </source>
</reference>
<sequence>MKKRALSFFVFSALCMGLMATDKTQVWDFGAEQLNTTEYQNMLSVDEINSWFPGVAPGTTGTTMGEWTANDSCNIRFSANNKTNHRLRSTNEALTRYDNKSLTDAAGNVYTGYVYSNSSSEKNVYLASTYKPNDRIEFMVGSNGNAATYEFLSPNGSIQTGQFTNAAKLEKLTFYAGAEGEYKIYCINEKLVVARIYRYPERKIAVNGTITAPDNMPEGYQIAFTNLQNNVVTTVTPVEGAYSVELAAGFDYELSLVNAPTHVVVNKDFSLTYEATATTNNVNIASVAMANVTGNVTGLPTEQLAKVEFEFTVPEGSVYMPEMNIDRTNGSYTLQLEKGVEYGVTALHVNDYTLNIQTLSVNDDATQDLHFTAKPTYAITINLTGATATDLANATFVFTNLNEEGYVYTFTGTENIALRDGVYSVKVENTGAFTQLLTSNLKVEGAATAKTIDFTAEPATYWDFKNTENYDASNNLKNPCSGITYTAEPGGKFAYHGSSYGSQVSNVSINIPVSGPSIISVKVGYTWDISFGGEQFAATSGDNGRQTLALEYTGEAGYVTVVANAGTTSYIESIQVNESMAYMPVVTVGVDKTYQTINDALAAIRKMERPNNESVTLMIDPGNYEEMLVIDMDSIRFVNASATPSIALKNKGVDIDDNAVRITSYYGHGYNYASMGDDYKWDERTLQVNKENGYASVVNDGGSGSTYWNATVVVEGKDFYAENIIFENSYNQYISEKEANDLVFEAEGGKGVRPTDAGNTSVQNRSFRERAAALALSKTSDRTFLNNCRVIGRQDSFYGAECRVACYKGALMGACDFLFGEMNLTCYQTDLVMNTDEDKNDVAYITAPKTGAGQRGMLFFECNVVSAEVGTETAAINSSKPGLWGRPWEGATSEAIFAGCVVDTCHYNGEAGNFEGQSLISAAGWDAGLSSASERCGEYACNVGTEGRVEWAIDFVEPQTADGVEFTLVNWTKGNDGWNPFAVLGVDTDVLPVPQENDFTALNPSFNDAGVSIYSFGNEVFFKGIEQTTLIQIYTLDGNMVNSRQIEADACVYLPNGAYVLRAQNATGETVCKVLVK</sequence>
<proteinExistence type="inferred from homology"/>
<dbReference type="InterPro" id="IPR012334">
    <property type="entry name" value="Pectin_lyas_fold"/>
</dbReference>
<evidence type="ECO:0000256" key="4">
    <source>
        <dbReference type="SAM" id="SignalP"/>
    </source>
</evidence>
<keyword evidence="2" id="KW-0378">Hydrolase</keyword>
<reference evidence="6" key="2">
    <citation type="journal article" date="2021" name="PeerJ">
        <title>Extensive microbial diversity within the chicken gut microbiome revealed by metagenomics and culture.</title>
        <authorList>
            <person name="Gilroy R."/>
            <person name="Ravi A."/>
            <person name="Getino M."/>
            <person name="Pursley I."/>
            <person name="Horton D.L."/>
            <person name="Alikhan N.F."/>
            <person name="Baker D."/>
            <person name="Gharbi K."/>
            <person name="Hall N."/>
            <person name="Watson M."/>
            <person name="Adriaenssens E.M."/>
            <person name="Foster-Nyarko E."/>
            <person name="Jarju S."/>
            <person name="Secka A."/>
            <person name="Antonio M."/>
            <person name="Oren A."/>
            <person name="Chaudhuri R.R."/>
            <person name="La Ragione R."/>
            <person name="Hildebrand F."/>
            <person name="Pallen M.J."/>
        </authorList>
    </citation>
    <scope>NUCLEOTIDE SEQUENCE</scope>
    <source>
        <strain evidence="6">G3-3990</strain>
    </source>
</reference>
<keyword evidence="3" id="KW-0063">Aspartyl esterase</keyword>
<dbReference type="AlphaFoldDB" id="A0A9D9HUH8"/>
<comment type="caution">
    <text evidence="6">The sequence shown here is derived from an EMBL/GenBank/DDBJ whole genome shotgun (WGS) entry which is preliminary data.</text>
</comment>
<protein>
    <recommendedName>
        <fullName evidence="5">Pectinesterase catalytic domain-containing protein</fullName>
    </recommendedName>
</protein>
<comment type="similarity">
    <text evidence="1">Belongs to the pectinesterase family.</text>
</comment>
<dbReference type="InterPro" id="IPR000070">
    <property type="entry name" value="Pectinesterase_cat"/>
</dbReference>
<dbReference type="InterPro" id="IPR011050">
    <property type="entry name" value="Pectin_lyase_fold/virulence"/>
</dbReference>
<feature type="chain" id="PRO_5038671306" description="Pectinesterase catalytic domain-containing protein" evidence="4">
    <location>
        <begin position="21"/>
        <end position="1077"/>
    </location>
</feature>
<feature type="domain" description="Pectinesterase catalytic" evidence="5">
    <location>
        <begin position="760"/>
        <end position="903"/>
    </location>
</feature>
<dbReference type="PANTHER" id="PTHR31321">
    <property type="entry name" value="ACYL-COA THIOESTER HYDROLASE YBHC-RELATED"/>
    <property type="match status" value="1"/>
</dbReference>
<organism evidence="6 7">
    <name type="scientific">Candidatus Gallipaludibacter merdavium</name>
    <dbReference type="NCBI Taxonomy" id="2840839"/>
    <lineage>
        <taxon>Bacteria</taxon>
        <taxon>Pseudomonadati</taxon>
        <taxon>Bacteroidota</taxon>
        <taxon>Bacteroidia</taxon>
        <taxon>Bacteroidales</taxon>
        <taxon>Candidatus Gallipaludibacter</taxon>
    </lineage>
</organism>
<name>A0A9D9HUH8_9BACT</name>
<dbReference type="GO" id="GO:0042545">
    <property type="term" value="P:cell wall modification"/>
    <property type="evidence" value="ECO:0007669"/>
    <property type="project" value="InterPro"/>
</dbReference>
<dbReference type="SUPFAM" id="SSF51126">
    <property type="entry name" value="Pectin lyase-like"/>
    <property type="match status" value="1"/>
</dbReference>
<evidence type="ECO:0000313" key="6">
    <source>
        <dbReference type="EMBL" id="MBO8460477.1"/>
    </source>
</evidence>
<evidence type="ECO:0000256" key="3">
    <source>
        <dbReference type="ARBA" id="ARBA00023085"/>
    </source>
</evidence>
<dbReference type="Gene3D" id="2.160.20.10">
    <property type="entry name" value="Single-stranded right-handed beta-helix, Pectin lyase-like"/>
    <property type="match status" value="1"/>
</dbReference>
<gene>
    <name evidence="6" type="ORF">IAA73_09120</name>
</gene>
<evidence type="ECO:0000259" key="5">
    <source>
        <dbReference type="Pfam" id="PF01095"/>
    </source>
</evidence>
<evidence type="ECO:0000313" key="7">
    <source>
        <dbReference type="Proteomes" id="UP000823641"/>
    </source>
</evidence>
<evidence type="ECO:0000256" key="2">
    <source>
        <dbReference type="ARBA" id="ARBA00022801"/>
    </source>
</evidence>
<accession>A0A9D9HUH8</accession>
<keyword evidence="4" id="KW-0732">Signal</keyword>
<feature type="signal peptide" evidence="4">
    <location>
        <begin position="1"/>
        <end position="20"/>
    </location>
</feature>
<dbReference type="Pfam" id="PF01095">
    <property type="entry name" value="Pectinesterase"/>
    <property type="match status" value="1"/>
</dbReference>
<dbReference type="GO" id="GO:0030599">
    <property type="term" value="F:pectinesterase activity"/>
    <property type="evidence" value="ECO:0007669"/>
    <property type="project" value="InterPro"/>
</dbReference>
<dbReference type="Proteomes" id="UP000823641">
    <property type="component" value="Unassembled WGS sequence"/>
</dbReference>